<gene>
    <name evidence="1" type="ORF">Tco_0627729</name>
</gene>
<reference evidence="1" key="1">
    <citation type="journal article" date="2022" name="Int. J. Mol. Sci.">
        <title>Draft Genome of Tanacetum Coccineum: Genomic Comparison of Closely Related Tanacetum-Family Plants.</title>
        <authorList>
            <person name="Yamashiro T."/>
            <person name="Shiraishi A."/>
            <person name="Nakayama K."/>
            <person name="Satake H."/>
        </authorList>
    </citation>
    <scope>NUCLEOTIDE SEQUENCE</scope>
</reference>
<accession>A0ABQ4WNB1</accession>
<evidence type="ECO:0000313" key="1">
    <source>
        <dbReference type="EMBL" id="GJS54367.1"/>
    </source>
</evidence>
<evidence type="ECO:0000313" key="2">
    <source>
        <dbReference type="Proteomes" id="UP001151760"/>
    </source>
</evidence>
<organism evidence="1 2">
    <name type="scientific">Tanacetum coccineum</name>
    <dbReference type="NCBI Taxonomy" id="301880"/>
    <lineage>
        <taxon>Eukaryota</taxon>
        <taxon>Viridiplantae</taxon>
        <taxon>Streptophyta</taxon>
        <taxon>Embryophyta</taxon>
        <taxon>Tracheophyta</taxon>
        <taxon>Spermatophyta</taxon>
        <taxon>Magnoliopsida</taxon>
        <taxon>eudicotyledons</taxon>
        <taxon>Gunneridae</taxon>
        <taxon>Pentapetalae</taxon>
        <taxon>asterids</taxon>
        <taxon>campanulids</taxon>
        <taxon>Asterales</taxon>
        <taxon>Asteraceae</taxon>
        <taxon>Asteroideae</taxon>
        <taxon>Anthemideae</taxon>
        <taxon>Anthemidinae</taxon>
        <taxon>Tanacetum</taxon>
    </lineage>
</organism>
<comment type="caution">
    <text evidence="1">The sequence shown here is derived from an EMBL/GenBank/DDBJ whole genome shotgun (WGS) entry which is preliminary data.</text>
</comment>
<dbReference type="Proteomes" id="UP001151760">
    <property type="component" value="Unassembled WGS sequence"/>
</dbReference>
<name>A0ABQ4WNB1_9ASTR</name>
<dbReference type="EMBL" id="BQNB010008792">
    <property type="protein sequence ID" value="GJS54367.1"/>
    <property type="molecule type" value="Genomic_DNA"/>
</dbReference>
<sequence length="105" mass="12358">MNLAIVKAQTLKLAEYEEKRAKMLDEYNKCIYERVDPFPITKTHYRLSSSQDFTMRITRDHDPLNVMVYKKFRQKTQGFSEWLKAKKLGIPPPPELAHFGKPAED</sequence>
<protein>
    <submittedName>
        <fullName evidence="1">Uncharacterized protein</fullName>
    </submittedName>
</protein>
<reference evidence="1" key="2">
    <citation type="submission" date="2022-01" db="EMBL/GenBank/DDBJ databases">
        <authorList>
            <person name="Yamashiro T."/>
            <person name="Shiraishi A."/>
            <person name="Satake H."/>
            <person name="Nakayama K."/>
        </authorList>
    </citation>
    <scope>NUCLEOTIDE SEQUENCE</scope>
</reference>
<proteinExistence type="predicted"/>
<keyword evidence="2" id="KW-1185">Reference proteome</keyword>